<evidence type="ECO:0000313" key="3">
    <source>
        <dbReference type="EMBL" id="VDI15002.1"/>
    </source>
</evidence>
<comment type="caution">
    <text evidence="3">The sequence shown here is derived from an EMBL/GenBank/DDBJ whole genome shotgun (WGS) entry which is preliminary data.</text>
</comment>
<dbReference type="InterPro" id="IPR036058">
    <property type="entry name" value="Kazal_dom_sf"/>
</dbReference>
<dbReference type="EMBL" id="UYJE01002928">
    <property type="protein sequence ID" value="VDI15002.1"/>
    <property type="molecule type" value="Genomic_DNA"/>
</dbReference>
<dbReference type="Gene3D" id="3.30.60.30">
    <property type="match status" value="1"/>
</dbReference>
<dbReference type="SMART" id="SM00280">
    <property type="entry name" value="KAZAL"/>
    <property type="match status" value="1"/>
</dbReference>
<name>A0A8B6D896_MYTGA</name>
<protein>
    <recommendedName>
        <fullName evidence="2">Kazal-like domain-containing protein</fullName>
    </recommendedName>
</protein>
<keyword evidence="1" id="KW-0732">Signal</keyword>
<dbReference type="CDD" id="cd00104">
    <property type="entry name" value="KAZAL_FS"/>
    <property type="match status" value="1"/>
</dbReference>
<dbReference type="PROSITE" id="PS51465">
    <property type="entry name" value="KAZAL_2"/>
    <property type="match status" value="1"/>
</dbReference>
<dbReference type="InterPro" id="IPR002350">
    <property type="entry name" value="Kazal_dom"/>
</dbReference>
<feature type="signal peptide" evidence="1">
    <location>
        <begin position="1"/>
        <end position="19"/>
    </location>
</feature>
<dbReference type="AlphaFoldDB" id="A0A8B6D896"/>
<feature type="domain" description="Kazal-like" evidence="2">
    <location>
        <begin position="19"/>
        <end position="64"/>
    </location>
</feature>
<dbReference type="PROSITE" id="PS51257">
    <property type="entry name" value="PROKAR_LIPOPROTEIN"/>
    <property type="match status" value="1"/>
</dbReference>
<organism evidence="3 4">
    <name type="scientific">Mytilus galloprovincialis</name>
    <name type="common">Mediterranean mussel</name>
    <dbReference type="NCBI Taxonomy" id="29158"/>
    <lineage>
        <taxon>Eukaryota</taxon>
        <taxon>Metazoa</taxon>
        <taxon>Spiralia</taxon>
        <taxon>Lophotrochozoa</taxon>
        <taxon>Mollusca</taxon>
        <taxon>Bivalvia</taxon>
        <taxon>Autobranchia</taxon>
        <taxon>Pteriomorphia</taxon>
        <taxon>Mytilida</taxon>
        <taxon>Mytiloidea</taxon>
        <taxon>Mytilidae</taxon>
        <taxon>Mytilinae</taxon>
        <taxon>Mytilus</taxon>
    </lineage>
</organism>
<dbReference type="Proteomes" id="UP000596742">
    <property type="component" value="Unassembled WGS sequence"/>
</dbReference>
<keyword evidence="4" id="KW-1185">Reference proteome</keyword>
<proteinExistence type="predicted"/>
<reference evidence="3" key="1">
    <citation type="submission" date="2018-11" db="EMBL/GenBank/DDBJ databases">
        <authorList>
            <person name="Alioto T."/>
            <person name="Alioto T."/>
        </authorList>
    </citation>
    <scope>NUCLEOTIDE SEQUENCE</scope>
</reference>
<dbReference type="Pfam" id="PF00050">
    <property type="entry name" value="Kazal_1"/>
    <property type="match status" value="1"/>
</dbReference>
<evidence type="ECO:0000259" key="2">
    <source>
        <dbReference type="PROSITE" id="PS51465"/>
    </source>
</evidence>
<gene>
    <name evidence="3" type="ORF">MGAL_10B037822</name>
</gene>
<dbReference type="SUPFAM" id="SSF100895">
    <property type="entry name" value="Kazal-type serine protease inhibitors"/>
    <property type="match status" value="1"/>
</dbReference>
<evidence type="ECO:0000256" key="1">
    <source>
        <dbReference type="SAM" id="SignalP"/>
    </source>
</evidence>
<feature type="chain" id="PRO_5032426130" description="Kazal-like domain-containing protein" evidence="1">
    <location>
        <begin position="20"/>
        <end position="66"/>
    </location>
</feature>
<sequence>MNKLIIVCLLFAVLGCTYADEAADCICPMIYDPVCSVSGKTFPNQCTMNCYVGEVLATRGACVTRK</sequence>
<evidence type="ECO:0000313" key="4">
    <source>
        <dbReference type="Proteomes" id="UP000596742"/>
    </source>
</evidence>
<accession>A0A8B6D896</accession>
<dbReference type="OrthoDB" id="6140606at2759"/>